<dbReference type="EMBL" id="DAAVTZ010000023">
    <property type="protein sequence ID" value="HAF5796911.1"/>
    <property type="molecule type" value="Genomic_DNA"/>
</dbReference>
<evidence type="ECO:0000256" key="1">
    <source>
        <dbReference type="SAM" id="MobiDB-lite"/>
    </source>
</evidence>
<proteinExistence type="predicted"/>
<protein>
    <submittedName>
        <fullName evidence="2">Uncharacterized protein</fullName>
    </submittedName>
</protein>
<comment type="caution">
    <text evidence="2">The sequence shown here is derived from an EMBL/GenBank/DDBJ whole genome shotgun (WGS) entry which is preliminary data.</text>
</comment>
<reference evidence="2" key="2">
    <citation type="submission" date="2020-02" db="EMBL/GenBank/DDBJ databases">
        <authorList>
            <consortium name="NCBI Pathogen Detection Project"/>
        </authorList>
    </citation>
    <scope>NUCLEOTIDE SEQUENCE</scope>
    <source>
        <strain evidence="2">MA.RM_407</strain>
    </source>
</reference>
<dbReference type="AlphaFoldDB" id="A0A749VSV5"/>
<reference evidence="2" key="1">
    <citation type="journal article" date="2018" name="Genome Biol.">
        <title>SKESA: strategic k-mer extension for scrupulous assemblies.</title>
        <authorList>
            <person name="Souvorov A."/>
            <person name="Agarwala R."/>
            <person name="Lipman D.J."/>
        </authorList>
    </citation>
    <scope>NUCLEOTIDE SEQUENCE</scope>
    <source>
        <strain evidence="2">MA.RM_407</strain>
    </source>
</reference>
<dbReference type="RefSeq" id="WP_071646427.1">
    <property type="nucleotide sequence ID" value="NZ_MYVF01000030.1"/>
</dbReference>
<name>A0A749VSV5_SALER</name>
<evidence type="ECO:0000313" key="2">
    <source>
        <dbReference type="EMBL" id="HAF5796911.1"/>
    </source>
</evidence>
<sequence length="78" mass="8845">MRQRWKPEGARQQSWLDAQHDVAARKGDAQRGEGNNEHKKTRLVRSGFNVLPQTEAGTTKQLTMKYYVMDSVNANGAE</sequence>
<organism evidence="2">
    <name type="scientific">Salmonella enterica</name>
    <name type="common">Salmonella choleraesuis</name>
    <dbReference type="NCBI Taxonomy" id="28901"/>
    <lineage>
        <taxon>Bacteria</taxon>
        <taxon>Pseudomonadati</taxon>
        <taxon>Pseudomonadota</taxon>
        <taxon>Gammaproteobacteria</taxon>
        <taxon>Enterobacterales</taxon>
        <taxon>Enterobacteriaceae</taxon>
        <taxon>Salmonella</taxon>
    </lineage>
</organism>
<feature type="compositionally biased region" description="Basic and acidic residues" evidence="1">
    <location>
        <begin position="18"/>
        <end position="38"/>
    </location>
</feature>
<gene>
    <name evidence="2" type="ORF">G9B93_005108</name>
</gene>
<accession>A0A749VSV5</accession>
<feature type="region of interest" description="Disordered" evidence="1">
    <location>
        <begin position="1"/>
        <end position="42"/>
    </location>
</feature>